<evidence type="ECO:0000256" key="1">
    <source>
        <dbReference type="SAM" id="SignalP"/>
    </source>
</evidence>
<dbReference type="PANTHER" id="PTHR34406">
    <property type="entry name" value="PROTEIN YCEI"/>
    <property type="match status" value="1"/>
</dbReference>
<dbReference type="Proteomes" id="UP000531950">
    <property type="component" value="Unassembled WGS sequence"/>
</dbReference>
<dbReference type="Gene3D" id="2.40.128.110">
    <property type="entry name" value="Lipid/polyisoprenoid-binding, YceI-like"/>
    <property type="match status" value="1"/>
</dbReference>
<dbReference type="EMBL" id="JACARF010000039">
    <property type="protein sequence ID" value="NWE78724.1"/>
    <property type="molecule type" value="Genomic_DNA"/>
</dbReference>
<accession>A0A7Y8EHM8</accession>
<name>A0A7Y8EHM8_9PSED</name>
<dbReference type="InterPro" id="IPR007372">
    <property type="entry name" value="Lipid/polyisoprenoid-bd_YceI"/>
</dbReference>
<feature type="chain" id="PRO_5033608518" evidence="1">
    <location>
        <begin position="21"/>
        <end position="184"/>
    </location>
</feature>
<evidence type="ECO:0000259" key="2">
    <source>
        <dbReference type="SMART" id="SM00867"/>
    </source>
</evidence>
<comment type="caution">
    <text evidence="3">The sequence shown here is derived from an EMBL/GenBank/DDBJ whole genome shotgun (WGS) entry which is preliminary data.</text>
</comment>
<feature type="domain" description="Lipid/polyisoprenoid-binding YceI-like" evidence="2">
    <location>
        <begin position="23"/>
        <end position="182"/>
    </location>
</feature>
<dbReference type="Proteomes" id="UP000537188">
    <property type="component" value="Unassembled WGS sequence"/>
</dbReference>
<gene>
    <name evidence="3" type="ORF">HX822_17650</name>
    <name evidence="4" type="ORF">HX828_24495</name>
</gene>
<dbReference type="Pfam" id="PF04264">
    <property type="entry name" value="YceI"/>
    <property type="match status" value="1"/>
</dbReference>
<organism evidence="3 5">
    <name type="scientific">Pseudomonas yamanorum</name>
    <dbReference type="NCBI Taxonomy" id="515393"/>
    <lineage>
        <taxon>Bacteria</taxon>
        <taxon>Pseudomonadati</taxon>
        <taxon>Pseudomonadota</taxon>
        <taxon>Gammaproteobacteria</taxon>
        <taxon>Pseudomonadales</taxon>
        <taxon>Pseudomonadaceae</taxon>
        <taxon>Pseudomonas</taxon>
    </lineage>
</organism>
<evidence type="ECO:0000313" key="3">
    <source>
        <dbReference type="EMBL" id="NWE14771.1"/>
    </source>
</evidence>
<keyword evidence="1" id="KW-0732">Signal</keyword>
<sequence length="184" mass="19899">MKRRLLAAFLTLGTLSNAYAVEYTDVNPAASTISFTYDQMGQQVYGTFGTYSAALSFDTQNPAAASTVLTIQLPSINAGSDDANTELPKPGWFDMTTYPVGTFTSTHITDLGGSRYLFSGNLTLKGQTKPVEVKVALKEQSGIGVFDGEFVLKRDDFKIGAGEWADSVVSNEIVIKFKMVAPER</sequence>
<dbReference type="InterPro" id="IPR036761">
    <property type="entry name" value="TTHA0802/YceI-like_sf"/>
</dbReference>
<dbReference type="RefSeq" id="WP_177046715.1">
    <property type="nucleotide sequence ID" value="NZ_JACAOQ010000017.1"/>
</dbReference>
<dbReference type="SUPFAM" id="SSF101874">
    <property type="entry name" value="YceI-like"/>
    <property type="match status" value="1"/>
</dbReference>
<dbReference type="AlphaFoldDB" id="A0A7Y8EHM8"/>
<evidence type="ECO:0000313" key="6">
    <source>
        <dbReference type="Proteomes" id="UP000537188"/>
    </source>
</evidence>
<protein>
    <submittedName>
        <fullName evidence="3">YceI family protein</fullName>
    </submittedName>
</protein>
<proteinExistence type="predicted"/>
<reference evidence="5 6" key="1">
    <citation type="submission" date="2020-04" db="EMBL/GenBank/DDBJ databases">
        <title>Molecular characterization of pseudomonads from Agaricus bisporus reveal novel blotch 2 pathogens in Western Europe.</title>
        <authorList>
            <person name="Taparia T."/>
            <person name="Krijger M."/>
            <person name="Haynes E."/>
            <person name="Elpinstone J.G."/>
            <person name="Noble R."/>
            <person name="Van Der Wolf J."/>
        </authorList>
    </citation>
    <scope>NUCLEOTIDE SEQUENCE [LARGE SCALE GENOMIC DNA]</scope>
    <source>
        <strain evidence="4 6">IPO3781</strain>
        <strain evidence="3 5">IPO3782</strain>
    </source>
</reference>
<dbReference type="SMART" id="SM00867">
    <property type="entry name" value="YceI"/>
    <property type="match status" value="1"/>
</dbReference>
<dbReference type="EMBL" id="JACARG010000037">
    <property type="protein sequence ID" value="NWE14771.1"/>
    <property type="molecule type" value="Genomic_DNA"/>
</dbReference>
<dbReference type="PANTHER" id="PTHR34406:SF1">
    <property type="entry name" value="PROTEIN YCEI"/>
    <property type="match status" value="1"/>
</dbReference>
<feature type="signal peptide" evidence="1">
    <location>
        <begin position="1"/>
        <end position="20"/>
    </location>
</feature>
<evidence type="ECO:0000313" key="4">
    <source>
        <dbReference type="EMBL" id="NWE78724.1"/>
    </source>
</evidence>
<evidence type="ECO:0000313" key="5">
    <source>
        <dbReference type="Proteomes" id="UP000531950"/>
    </source>
</evidence>